<evidence type="ECO:0000256" key="1">
    <source>
        <dbReference type="SAM" id="Phobius"/>
    </source>
</evidence>
<protein>
    <recommendedName>
        <fullName evidence="4">Sigma-w pathway protein ysdB</fullName>
    </recommendedName>
</protein>
<keyword evidence="1" id="KW-1133">Transmembrane helix</keyword>
<feature type="transmembrane region" description="Helical" evidence="1">
    <location>
        <begin position="6"/>
        <end position="25"/>
    </location>
</feature>
<sequence>MPIFFRFILFIVFVVSLIWIITYLINPKRKLQSALESGTTLLMDNRKSVHQNLFLAYKGVLFEGEKYMGTTDDAFHIIKIHLWPKTKDSLVGLDKADFKRIEQIILTHYPHSQVLWGTPVREFLNEQKD</sequence>
<gene>
    <name evidence="2" type="ORF">J2Z37_000319</name>
</gene>
<dbReference type="Proteomes" id="UP001519343">
    <property type="component" value="Unassembled WGS sequence"/>
</dbReference>
<dbReference type="RefSeq" id="WP_209808247.1">
    <property type="nucleotide sequence ID" value="NZ_JAGGKT010000001.1"/>
</dbReference>
<dbReference type="EMBL" id="JAGGKT010000001">
    <property type="protein sequence ID" value="MBP1930332.1"/>
    <property type="molecule type" value="Genomic_DNA"/>
</dbReference>
<comment type="caution">
    <text evidence="2">The sequence shown here is derived from an EMBL/GenBank/DDBJ whole genome shotgun (WGS) entry which is preliminary data.</text>
</comment>
<accession>A0ABS4GJ92</accession>
<name>A0ABS4GJ92_9BACL</name>
<evidence type="ECO:0000313" key="2">
    <source>
        <dbReference type="EMBL" id="MBP1930332.1"/>
    </source>
</evidence>
<proteinExistence type="predicted"/>
<keyword evidence="3" id="KW-1185">Reference proteome</keyword>
<keyword evidence="1" id="KW-0472">Membrane</keyword>
<organism evidence="2 3">
    <name type="scientific">Ammoniphilus resinae</name>
    <dbReference type="NCBI Taxonomy" id="861532"/>
    <lineage>
        <taxon>Bacteria</taxon>
        <taxon>Bacillati</taxon>
        <taxon>Bacillota</taxon>
        <taxon>Bacilli</taxon>
        <taxon>Bacillales</taxon>
        <taxon>Paenibacillaceae</taxon>
        <taxon>Aneurinibacillus group</taxon>
        <taxon>Ammoniphilus</taxon>
    </lineage>
</organism>
<keyword evidence="1" id="KW-0812">Transmembrane</keyword>
<reference evidence="2 3" key="1">
    <citation type="submission" date="2021-03" db="EMBL/GenBank/DDBJ databases">
        <title>Genomic Encyclopedia of Type Strains, Phase IV (KMG-IV): sequencing the most valuable type-strain genomes for metagenomic binning, comparative biology and taxonomic classification.</title>
        <authorList>
            <person name="Goeker M."/>
        </authorList>
    </citation>
    <scope>NUCLEOTIDE SEQUENCE [LARGE SCALE GENOMIC DNA]</scope>
    <source>
        <strain evidence="2 3">DSM 24738</strain>
    </source>
</reference>
<evidence type="ECO:0000313" key="3">
    <source>
        <dbReference type="Proteomes" id="UP001519343"/>
    </source>
</evidence>
<evidence type="ECO:0008006" key="4">
    <source>
        <dbReference type="Google" id="ProtNLM"/>
    </source>
</evidence>